<feature type="transmembrane region" description="Helical" evidence="4">
    <location>
        <begin position="66"/>
        <end position="86"/>
    </location>
</feature>
<evidence type="ECO:0000259" key="5">
    <source>
        <dbReference type="PROSITE" id="PS50850"/>
    </source>
</evidence>
<keyword evidence="2 4" id="KW-1133">Transmembrane helix</keyword>
<dbReference type="PANTHER" id="PTHR11360:SF284">
    <property type="entry name" value="EG:103B4.3 PROTEIN-RELATED"/>
    <property type="match status" value="1"/>
</dbReference>
<protein>
    <submittedName>
        <fullName evidence="6">Sugar phosphate permease</fullName>
    </submittedName>
</protein>
<gene>
    <name evidence="6" type="ORF">BCM14_2933</name>
</gene>
<reference evidence="6 7" key="1">
    <citation type="submission" date="2018-03" db="EMBL/GenBank/DDBJ databases">
        <title>Genomic Encyclopedia of Type Strains, Phase III (KMG-III): the genomes of soil and plant-associated and newly described type strains.</title>
        <authorList>
            <person name="Whitman W."/>
        </authorList>
    </citation>
    <scope>NUCLEOTIDE SEQUENCE [LARGE SCALE GENOMIC DNA]</scope>
    <source>
        <strain evidence="6 7">MWH-P2sevCIIIb</strain>
    </source>
</reference>
<dbReference type="InterPro" id="IPR050327">
    <property type="entry name" value="Proton-linked_MCT"/>
</dbReference>
<sequence length="428" mass="44762">MANQSVTPSTSNVPFVSPKDVQRTALSVLFFCTLISALSRGVSESFAVFLLPIAHEFKADRGALTATYSIYMVALGFMSPIAGTVFDQLGARLCYSVGLCVMGISYLLASQASSLWHLYLLTGLGGAIGVAMIGMLPASSLVSRWFQKKLSTAMGVISASIGTGVLVFSPLIQSLVEHHGWRTAFQFLGVLLLTVMLAIQFLPWMLISKGSPEIAALRAKRASEGSAWTLSRAMRTLVFWALFAVMFFTSVSTYAVTVQLVAYLVHCGLSPLQAATVYGVAGMASIGGIIVSSILAEKIGEVRVAIVSYGSTIAGLVALAFFSNTPSLLVLGLFVLLFGTMQGSRGPLVAVLSSRNFAGGRQTGIYGSVLFGMGMGGALGSWGSGILYDLTGGYLASFILSASGAACGMLLFVTVPGLGGGKKQVNKV</sequence>
<dbReference type="Proteomes" id="UP000238308">
    <property type="component" value="Unassembled WGS sequence"/>
</dbReference>
<dbReference type="GO" id="GO:0022857">
    <property type="term" value="F:transmembrane transporter activity"/>
    <property type="evidence" value="ECO:0007669"/>
    <property type="project" value="InterPro"/>
</dbReference>
<dbReference type="SUPFAM" id="SSF103473">
    <property type="entry name" value="MFS general substrate transporter"/>
    <property type="match status" value="1"/>
</dbReference>
<keyword evidence="7" id="KW-1185">Reference proteome</keyword>
<feature type="transmembrane region" description="Helical" evidence="4">
    <location>
        <begin position="237"/>
        <end position="265"/>
    </location>
</feature>
<keyword evidence="3 4" id="KW-0472">Membrane</keyword>
<dbReference type="RefSeq" id="WP_106228750.1">
    <property type="nucleotide sequence ID" value="NZ_PVTV01000018.1"/>
</dbReference>
<dbReference type="InterPro" id="IPR011701">
    <property type="entry name" value="MFS"/>
</dbReference>
<dbReference type="OrthoDB" id="146345at2"/>
<evidence type="ECO:0000256" key="1">
    <source>
        <dbReference type="ARBA" id="ARBA00022692"/>
    </source>
</evidence>
<dbReference type="EMBL" id="PVTV01000018">
    <property type="protein sequence ID" value="PRY96311.1"/>
    <property type="molecule type" value="Genomic_DNA"/>
</dbReference>
<dbReference type="Pfam" id="PF07690">
    <property type="entry name" value="MFS_1"/>
    <property type="match status" value="1"/>
</dbReference>
<evidence type="ECO:0000313" key="7">
    <source>
        <dbReference type="Proteomes" id="UP000238308"/>
    </source>
</evidence>
<dbReference type="InterPro" id="IPR020846">
    <property type="entry name" value="MFS_dom"/>
</dbReference>
<keyword evidence="1 4" id="KW-0812">Transmembrane</keyword>
<dbReference type="PANTHER" id="PTHR11360">
    <property type="entry name" value="MONOCARBOXYLATE TRANSPORTER"/>
    <property type="match status" value="1"/>
</dbReference>
<feature type="transmembrane region" description="Helical" evidence="4">
    <location>
        <begin position="184"/>
        <end position="207"/>
    </location>
</feature>
<feature type="domain" description="Major facilitator superfamily (MFS) profile" evidence="5">
    <location>
        <begin position="25"/>
        <end position="419"/>
    </location>
</feature>
<dbReference type="CDD" id="cd17355">
    <property type="entry name" value="MFS_YcxA_like"/>
    <property type="match status" value="1"/>
</dbReference>
<feature type="transmembrane region" description="Helical" evidence="4">
    <location>
        <begin position="364"/>
        <end position="388"/>
    </location>
</feature>
<proteinExistence type="predicted"/>
<feature type="transmembrane region" description="Helical" evidence="4">
    <location>
        <begin position="115"/>
        <end position="138"/>
    </location>
</feature>
<dbReference type="PROSITE" id="PS50850">
    <property type="entry name" value="MFS"/>
    <property type="match status" value="1"/>
</dbReference>
<dbReference type="InterPro" id="IPR036259">
    <property type="entry name" value="MFS_trans_sf"/>
</dbReference>
<name>A0A2T0XBK7_9BURK</name>
<evidence type="ECO:0000313" key="6">
    <source>
        <dbReference type="EMBL" id="PRY96311.1"/>
    </source>
</evidence>
<dbReference type="AlphaFoldDB" id="A0A2T0XBK7"/>
<evidence type="ECO:0000256" key="3">
    <source>
        <dbReference type="ARBA" id="ARBA00023136"/>
    </source>
</evidence>
<dbReference type="Gene3D" id="1.20.1250.20">
    <property type="entry name" value="MFS general substrate transporter like domains"/>
    <property type="match status" value="1"/>
</dbReference>
<comment type="caution">
    <text evidence="6">The sequence shown here is derived from an EMBL/GenBank/DDBJ whole genome shotgun (WGS) entry which is preliminary data.</text>
</comment>
<feature type="transmembrane region" description="Helical" evidence="4">
    <location>
        <begin position="28"/>
        <end position="54"/>
    </location>
</feature>
<evidence type="ECO:0000256" key="2">
    <source>
        <dbReference type="ARBA" id="ARBA00022989"/>
    </source>
</evidence>
<feature type="transmembrane region" description="Helical" evidence="4">
    <location>
        <begin position="394"/>
        <end position="418"/>
    </location>
</feature>
<accession>A0A2T0XBK7</accession>
<evidence type="ECO:0000256" key="4">
    <source>
        <dbReference type="SAM" id="Phobius"/>
    </source>
</evidence>
<feature type="transmembrane region" description="Helical" evidence="4">
    <location>
        <begin position="277"/>
        <end position="295"/>
    </location>
</feature>
<feature type="transmembrane region" description="Helical" evidence="4">
    <location>
        <begin position="93"/>
        <end position="109"/>
    </location>
</feature>
<organism evidence="6 7">
    <name type="scientific">Jezberella montanilacus</name>
    <dbReference type="NCBI Taxonomy" id="323426"/>
    <lineage>
        <taxon>Bacteria</taxon>
        <taxon>Pseudomonadati</taxon>
        <taxon>Pseudomonadota</taxon>
        <taxon>Betaproteobacteria</taxon>
        <taxon>Burkholderiales</taxon>
        <taxon>Alcaligenaceae</taxon>
        <taxon>Jezberella</taxon>
    </lineage>
</organism>
<feature type="transmembrane region" description="Helical" evidence="4">
    <location>
        <begin position="150"/>
        <end position="172"/>
    </location>
</feature>